<protein>
    <recommendedName>
        <fullName evidence="7">Sodium/calcium exchanger membrane region domain-containing protein</fullName>
    </recommendedName>
</protein>
<evidence type="ECO:0000313" key="8">
    <source>
        <dbReference type="EMBL" id="KAJ8974582.1"/>
    </source>
</evidence>
<keyword evidence="4" id="KW-0813">Transport</keyword>
<dbReference type="EMBL" id="JAPWTJ010000967">
    <property type="protein sequence ID" value="KAJ8974582.1"/>
    <property type="molecule type" value="Genomic_DNA"/>
</dbReference>
<comment type="caution">
    <text evidence="8">The sequence shown here is derived from an EMBL/GenBank/DDBJ whole genome shotgun (WGS) entry which is preliminary data.</text>
</comment>
<keyword evidence="4" id="KW-0406">Ion transport</keyword>
<dbReference type="PANTHER" id="PTHR11878:SF65">
    <property type="entry name" value="NA_CA-EXCHANGE PROTEIN, ISOFORM G"/>
    <property type="match status" value="1"/>
</dbReference>
<comment type="subcellular location">
    <subcellularLocation>
        <location evidence="1">Membrane</location>
        <topology evidence="1">Multi-pass membrane protein</topology>
    </subcellularLocation>
</comment>
<organism evidence="8 9">
    <name type="scientific">Molorchus minor</name>
    <dbReference type="NCBI Taxonomy" id="1323400"/>
    <lineage>
        <taxon>Eukaryota</taxon>
        <taxon>Metazoa</taxon>
        <taxon>Ecdysozoa</taxon>
        <taxon>Arthropoda</taxon>
        <taxon>Hexapoda</taxon>
        <taxon>Insecta</taxon>
        <taxon>Pterygota</taxon>
        <taxon>Neoptera</taxon>
        <taxon>Endopterygota</taxon>
        <taxon>Coleoptera</taxon>
        <taxon>Polyphaga</taxon>
        <taxon>Cucujiformia</taxon>
        <taxon>Chrysomeloidea</taxon>
        <taxon>Cerambycidae</taxon>
        <taxon>Lamiinae</taxon>
        <taxon>Monochamini</taxon>
        <taxon>Molorchus</taxon>
    </lineage>
</organism>
<dbReference type="Pfam" id="PF01699">
    <property type="entry name" value="Na_Ca_ex"/>
    <property type="match status" value="1"/>
</dbReference>
<dbReference type="InterPro" id="IPR004837">
    <property type="entry name" value="NaCa_Exmemb"/>
</dbReference>
<evidence type="ECO:0000256" key="5">
    <source>
        <dbReference type="ARBA" id="ARBA00023136"/>
    </source>
</evidence>
<keyword evidence="3 6" id="KW-1133">Transmembrane helix</keyword>
<keyword evidence="2 6" id="KW-0812">Transmembrane</keyword>
<keyword evidence="9" id="KW-1185">Reference proteome</keyword>
<evidence type="ECO:0000313" key="9">
    <source>
        <dbReference type="Proteomes" id="UP001162164"/>
    </source>
</evidence>
<evidence type="ECO:0000259" key="7">
    <source>
        <dbReference type="Pfam" id="PF01699"/>
    </source>
</evidence>
<gene>
    <name evidence="8" type="ORF">NQ317_014787</name>
</gene>
<reference evidence="8" key="1">
    <citation type="journal article" date="2023" name="Insect Mol. Biol.">
        <title>Genome sequencing provides insights into the evolution of gene families encoding plant cell wall-degrading enzymes in longhorned beetles.</title>
        <authorList>
            <person name="Shin N.R."/>
            <person name="Okamura Y."/>
            <person name="Kirsch R."/>
            <person name="Pauchet Y."/>
        </authorList>
    </citation>
    <scope>NUCLEOTIDE SEQUENCE</scope>
    <source>
        <strain evidence="8">MMC_N1</strain>
    </source>
</reference>
<dbReference type="InterPro" id="IPR004836">
    <property type="entry name" value="Na_Ca_Ex"/>
</dbReference>
<dbReference type="InterPro" id="IPR051171">
    <property type="entry name" value="CaCA"/>
</dbReference>
<evidence type="ECO:0000256" key="2">
    <source>
        <dbReference type="ARBA" id="ARBA00022692"/>
    </source>
</evidence>
<name>A0ABQ9JA49_9CUCU</name>
<feature type="domain" description="Sodium/calcium exchanger membrane region" evidence="7">
    <location>
        <begin position="14"/>
        <end position="62"/>
    </location>
</feature>
<dbReference type="PANTHER" id="PTHR11878">
    <property type="entry name" value="SODIUM/CALCIUM EXCHANGER"/>
    <property type="match status" value="1"/>
</dbReference>
<evidence type="ECO:0000256" key="4">
    <source>
        <dbReference type="ARBA" id="ARBA00023065"/>
    </source>
</evidence>
<evidence type="ECO:0000256" key="1">
    <source>
        <dbReference type="ARBA" id="ARBA00004141"/>
    </source>
</evidence>
<keyword evidence="5 6" id="KW-0472">Membrane</keyword>
<evidence type="ECO:0000256" key="3">
    <source>
        <dbReference type="ARBA" id="ARBA00022989"/>
    </source>
</evidence>
<accession>A0ABQ9JA49</accession>
<proteinExistence type="predicted"/>
<sequence>MDFQQEDLLGMLKGYLCFVVSIVCIGIVTAFIGDIASHFGATLGIKDAVTAIVFVALGTSIPVNFKLFSRTKGTLLSSIIREVIETPWNYNVEMSLLVKSLYPKINLCAKTVCKILRNFKSTGKEVKK</sequence>
<evidence type="ECO:0000256" key="6">
    <source>
        <dbReference type="SAM" id="Phobius"/>
    </source>
</evidence>
<dbReference type="PRINTS" id="PR01259">
    <property type="entry name" value="NACAEXCHNGR"/>
</dbReference>
<dbReference type="Proteomes" id="UP001162164">
    <property type="component" value="Unassembled WGS sequence"/>
</dbReference>
<feature type="transmembrane region" description="Helical" evidence="6">
    <location>
        <begin position="48"/>
        <end position="68"/>
    </location>
</feature>
<feature type="transmembrane region" description="Helical" evidence="6">
    <location>
        <begin position="12"/>
        <end position="36"/>
    </location>
</feature>